<feature type="transmembrane region" description="Helical" evidence="1">
    <location>
        <begin position="52"/>
        <end position="71"/>
    </location>
</feature>
<dbReference type="EMBL" id="ML975246">
    <property type="protein sequence ID" value="KAF1839178.1"/>
    <property type="molecule type" value="Genomic_DNA"/>
</dbReference>
<dbReference type="Proteomes" id="UP000800040">
    <property type="component" value="Unassembled WGS sequence"/>
</dbReference>
<feature type="transmembrane region" description="Helical" evidence="1">
    <location>
        <begin position="91"/>
        <end position="112"/>
    </location>
</feature>
<dbReference type="OrthoDB" id="3010248at2759"/>
<feature type="transmembrane region" description="Helical" evidence="1">
    <location>
        <begin position="308"/>
        <end position="332"/>
    </location>
</feature>
<evidence type="ECO:0008006" key="4">
    <source>
        <dbReference type="Google" id="ProtNLM"/>
    </source>
</evidence>
<keyword evidence="1" id="KW-0812">Transmembrane</keyword>
<protein>
    <recommendedName>
        <fullName evidence="4">Transmembrane protein</fullName>
    </recommendedName>
</protein>
<dbReference type="AlphaFoldDB" id="A0A6A5KPN0"/>
<keyword evidence="3" id="KW-1185">Reference proteome</keyword>
<feature type="transmembrane region" description="Helical" evidence="1">
    <location>
        <begin position="257"/>
        <end position="274"/>
    </location>
</feature>
<name>A0A6A5KPN0_9PLEO</name>
<reference evidence="2" key="1">
    <citation type="submission" date="2020-01" db="EMBL/GenBank/DDBJ databases">
        <authorList>
            <consortium name="DOE Joint Genome Institute"/>
            <person name="Haridas S."/>
            <person name="Albert R."/>
            <person name="Binder M."/>
            <person name="Bloem J."/>
            <person name="Labutti K."/>
            <person name="Salamov A."/>
            <person name="Andreopoulos B."/>
            <person name="Baker S.E."/>
            <person name="Barry K."/>
            <person name="Bills G."/>
            <person name="Bluhm B.H."/>
            <person name="Cannon C."/>
            <person name="Castanera R."/>
            <person name="Culley D.E."/>
            <person name="Daum C."/>
            <person name="Ezra D."/>
            <person name="Gonzalez J.B."/>
            <person name="Henrissat B."/>
            <person name="Kuo A."/>
            <person name="Liang C."/>
            <person name="Lipzen A."/>
            <person name="Lutzoni F."/>
            <person name="Magnuson J."/>
            <person name="Mondo S."/>
            <person name="Nolan M."/>
            <person name="Ohm R."/>
            <person name="Pangilinan J."/>
            <person name="Park H.-J."/>
            <person name="Ramirez L."/>
            <person name="Alfaro M."/>
            <person name="Sun H."/>
            <person name="Tritt A."/>
            <person name="Yoshinaga Y."/>
            <person name="Zwiers L.-H."/>
            <person name="Turgeon B.G."/>
            <person name="Goodwin S.B."/>
            <person name="Spatafora J.W."/>
            <person name="Crous P.W."/>
            <person name="Grigoriev I.V."/>
        </authorList>
    </citation>
    <scope>NUCLEOTIDE SEQUENCE</scope>
    <source>
        <strain evidence="2">P77</strain>
    </source>
</reference>
<gene>
    <name evidence="2" type="ORF">BDW02DRAFT_615545</name>
</gene>
<evidence type="ECO:0000313" key="2">
    <source>
        <dbReference type="EMBL" id="KAF1839178.1"/>
    </source>
</evidence>
<feature type="transmembrane region" description="Helical" evidence="1">
    <location>
        <begin position="224"/>
        <end position="245"/>
    </location>
</feature>
<accession>A0A6A5KPN0</accession>
<evidence type="ECO:0000256" key="1">
    <source>
        <dbReference type="SAM" id="Phobius"/>
    </source>
</evidence>
<evidence type="ECO:0000313" key="3">
    <source>
        <dbReference type="Proteomes" id="UP000800040"/>
    </source>
</evidence>
<sequence length="355" mass="40083">MVSYDECGVSVKNDGFRRVYRRMRRQANFDNDIRYIYEEAAFSLAGDRQTRILPVVLSEILFIGGWVISLVKAASSEPGPTNWVNVEAQSIAISALFLWVTATVVIGSLIGASQTEDMVPRILHTMENDLGSFQGRNDRRPSTRERVETVWCPRSVHRARTGGTYSWRPDKWKGTRTKLGVSRAAVFASSLVAVIVVGISFSVAALLSYLVAPQGFSCRHIPETIVFAIWLLSFAVETVCEIYLGRRLFWTIFWKDALSALSIVAIILLIQWGIMNRCSCWSRWGSTGLHLPQMTGLKGNLMHFIRHVAPWIVLAAIVLHLRLCVAVVWKYWDAFRVFIQRDDGASNLGWERSGR</sequence>
<feature type="transmembrane region" description="Helical" evidence="1">
    <location>
        <begin position="185"/>
        <end position="212"/>
    </location>
</feature>
<keyword evidence="1" id="KW-1133">Transmembrane helix</keyword>
<keyword evidence="1" id="KW-0472">Membrane</keyword>
<proteinExistence type="predicted"/>
<organism evidence="2 3">
    <name type="scientific">Decorospora gaudefroyi</name>
    <dbReference type="NCBI Taxonomy" id="184978"/>
    <lineage>
        <taxon>Eukaryota</taxon>
        <taxon>Fungi</taxon>
        <taxon>Dikarya</taxon>
        <taxon>Ascomycota</taxon>
        <taxon>Pezizomycotina</taxon>
        <taxon>Dothideomycetes</taxon>
        <taxon>Pleosporomycetidae</taxon>
        <taxon>Pleosporales</taxon>
        <taxon>Pleosporineae</taxon>
        <taxon>Pleosporaceae</taxon>
        <taxon>Decorospora</taxon>
    </lineage>
</organism>